<organism evidence="2 3">
    <name type="scientific">Ovis ammon polii</name>
    <dbReference type="NCBI Taxonomy" id="230172"/>
    <lineage>
        <taxon>Eukaryota</taxon>
        <taxon>Metazoa</taxon>
        <taxon>Chordata</taxon>
        <taxon>Craniata</taxon>
        <taxon>Vertebrata</taxon>
        <taxon>Euteleostomi</taxon>
        <taxon>Mammalia</taxon>
        <taxon>Eutheria</taxon>
        <taxon>Laurasiatheria</taxon>
        <taxon>Artiodactyla</taxon>
        <taxon>Ruminantia</taxon>
        <taxon>Pecora</taxon>
        <taxon>Bovidae</taxon>
        <taxon>Caprinae</taxon>
        <taxon>Ovis</taxon>
    </lineage>
</organism>
<name>A0AAD4TTG1_OVIAM</name>
<proteinExistence type="predicted"/>
<comment type="caution">
    <text evidence="2">The sequence shown here is derived from an EMBL/GenBank/DDBJ whole genome shotgun (WGS) entry which is preliminary data.</text>
</comment>
<feature type="region of interest" description="Disordered" evidence="1">
    <location>
        <begin position="149"/>
        <end position="168"/>
    </location>
</feature>
<dbReference type="AlphaFoldDB" id="A0AAD4TTG1"/>
<protein>
    <submittedName>
        <fullName evidence="2">Uncharacterized protein</fullName>
    </submittedName>
</protein>
<gene>
    <name evidence="2" type="ORF">MG293_016976</name>
</gene>
<evidence type="ECO:0000313" key="3">
    <source>
        <dbReference type="Proteomes" id="UP001214576"/>
    </source>
</evidence>
<sequence>MALLRCDQVYPSAQQQTHCHPYCITLSNQQRRCSRPPRVRKFAARWRHRALGAELRESSARRTLSQDLLAPPGKILSFAEASMPQLVFTASLDIYHNVICKMHSEKETCLGFGLRVSYPVKSFQNQDRVWSNLKINSARLPTGNTFEGLGARRRPAAPRAPRSSEGHVLQTALEQARLHRDRVLSEDPVALRVSTPLSVPTVKVLC</sequence>
<dbReference type="Proteomes" id="UP001214576">
    <property type="component" value="Unassembled WGS sequence"/>
</dbReference>
<accession>A0AAD4TTG1</accession>
<evidence type="ECO:0000256" key="1">
    <source>
        <dbReference type="SAM" id="MobiDB-lite"/>
    </source>
</evidence>
<reference evidence="2" key="1">
    <citation type="submission" date="2022-03" db="EMBL/GenBank/DDBJ databases">
        <title>Genomic analyses of argali, domestic sheep and their hybrids provide insights into chromosomal evolution, heterosis and genetic basis of agronomic traits.</title>
        <authorList>
            <person name="Li M."/>
        </authorList>
    </citation>
    <scope>NUCLEOTIDE SEQUENCE</scope>
    <source>
        <strain evidence="2">CAU-MHL-2022a</strain>
        <tissue evidence="2">Skin</tissue>
    </source>
</reference>
<dbReference type="EMBL" id="JAKZEL010000020">
    <property type="protein sequence ID" value="KAI4533957.1"/>
    <property type="molecule type" value="Genomic_DNA"/>
</dbReference>
<keyword evidence="3" id="KW-1185">Reference proteome</keyword>
<evidence type="ECO:0000313" key="2">
    <source>
        <dbReference type="EMBL" id="KAI4533957.1"/>
    </source>
</evidence>